<feature type="non-terminal residue" evidence="2">
    <location>
        <position position="1"/>
    </location>
</feature>
<accession>A0ABW3CRU2</accession>
<evidence type="ECO:0000313" key="2">
    <source>
        <dbReference type="EMBL" id="MFD0856279.1"/>
    </source>
</evidence>
<organism evidence="2 3">
    <name type="scientific">Actinomadura adrarensis</name>
    <dbReference type="NCBI Taxonomy" id="1819600"/>
    <lineage>
        <taxon>Bacteria</taxon>
        <taxon>Bacillati</taxon>
        <taxon>Actinomycetota</taxon>
        <taxon>Actinomycetes</taxon>
        <taxon>Streptosporangiales</taxon>
        <taxon>Thermomonosporaceae</taxon>
        <taxon>Actinomadura</taxon>
    </lineage>
</organism>
<dbReference type="InterPro" id="IPR029501">
    <property type="entry name" value="EndoU_bac"/>
</dbReference>
<reference evidence="3" key="1">
    <citation type="journal article" date="2019" name="Int. J. Syst. Evol. Microbiol.">
        <title>The Global Catalogue of Microorganisms (GCM) 10K type strain sequencing project: providing services to taxonomists for standard genome sequencing and annotation.</title>
        <authorList>
            <consortium name="The Broad Institute Genomics Platform"/>
            <consortium name="The Broad Institute Genome Sequencing Center for Infectious Disease"/>
            <person name="Wu L."/>
            <person name="Ma J."/>
        </authorList>
    </citation>
    <scope>NUCLEOTIDE SEQUENCE [LARGE SCALE GENOMIC DNA]</scope>
    <source>
        <strain evidence="3">JCM 31696</strain>
    </source>
</reference>
<gene>
    <name evidence="2" type="ORF">ACFQ07_28830</name>
</gene>
<protein>
    <submittedName>
        <fullName evidence="2">EndoU domain-containing protein</fullName>
    </submittedName>
</protein>
<evidence type="ECO:0000313" key="3">
    <source>
        <dbReference type="Proteomes" id="UP001597083"/>
    </source>
</evidence>
<proteinExistence type="predicted"/>
<keyword evidence="3" id="KW-1185">Reference proteome</keyword>
<dbReference type="Pfam" id="PF14436">
    <property type="entry name" value="EndoU_bacteria"/>
    <property type="match status" value="1"/>
</dbReference>
<dbReference type="EMBL" id="JBHTIR010004045">
    <property type="protein sequence ID" value="MFD0856279.1"/>
    <property type="molecule type" value="Genomic_DNA"/>
</dbReference>
<sequence>GGGAGIFEPAIRWMRGKVNSSGRHHHVFRGEVRQRTRNGQTQWVGSGYHHRFMGQDWADRRITSVVRRGSNGTYAARVQMKGPNGQWVDKPADSSFFPDNWTPQQVDRTIRDAFDNRTDVPGTDGRRWRGFADGILVEGSYKRSSRNWDSAWPIVD</sequence>
<comment type="caution">
    <text evidence="2">The sequence shown here is derived from an EMBL/GenBank/DDBJ whole genome shotgun (WGS) entry which is preliminary data.</text>
</comment>
<evidence type="ECO:0000259" key="1">
    <source>
        <dbReference type="Pfam" id="PF14436"/>
    </source>
</evidence>
<dbReference type="Proteomes" id="UP001597083">
    <property type="component" value="Unassembled WGS sequence"/>
</dbReference>
<feature type="domain" description="Bacterial EndoU nuclease" evidence="1">
    <location>
        <begin position="24"/>
        <end position="143"/>
    </location>
</feature>
<name>A0ABW3CRU2_9ACTN</name>